<feature type="domain" description="RmlD-like substrate binding" evidence="3">
    <location>
        <begin position="1"/>
        <end position="279"/>
    </location>
</feature>
<dbReference type="PANTHER" id="PTHR10491:SF4">
    <property type="entry name" value="METHIONINE ADENOSYLTRANSFERASE 2 SUBUNIT BETA"/>
    <property type="match status" value="1"/>
</dbReference>
<dbReference type="EC" id="1.1.1.133" evidence="2"/>
<keyword evidence="5" id="KW-1185">Reference proteome</keyword>
<protein>
    <recommendedName>
        <fullName evidence="2">dTDP-4-dehydrorhamnose reductase</fullName>
        <ecNumber evidence="2">1.1.1.133</ecNumber>
    </recommendedName>
</protein>
<evidence type="ECO:0000256" key="1">
    <source>
        <dbReference type="ARBA" id="ARBA00010944"/>
    </source>
</evidence>
<dbReference type="Pfam" id="PF04321">
    <property type="entry name" value="RmlD_sub_bind"/>
    <property type="match status" value="1"/>
</dbReference>
<dbReference type="InterPro" id="IPR036291">
    <property type="entry name" value="NAD(P)-bd_dom_sf"/>
</dbReference>
<dbReference type="AlphaFoldDB" id="A0A3B0CEQ2"/>
<dbReference type="GO" id="GO:0019305">
    <property type="term" value="P:dTDP-rhamnose biosynthetic process"/>
    <property type="evidence" value="ECO:0007669"/>
    <property type="project" value="UniProtKB-UniPathway"/>
</dbReference>
<reference evidence="4 5" key="1">
    <citation type="journal article" date="2007" name="Int. J. Syst. Evol. Microbiol.">
        <title>Paenibacillus ginsengarvi sp. nov., isolated from soil from ginseng cultivation.</title>
        <authorList>
            <person name="Yoon M.H."/>
            <person name="Ten L.N."/>
            <person name="Im W.T."/>
        </authorList>
    </citation>
    <scope>NUCLEOTIDE SEQUENCE [LARGE SCALE GENOMIC DNA]</scope>
    <source>
        <strain evidence="4 5">KCTC 13059</strain>
    </source>
</reference>
<dbReference type="Proteomes" id="UP000282311">
    <property type="component" value="Unassembled WGS sequence"/>
</dbReference>
<sequence length="280" mass="31769">MRILVTGAHGQVGKELVTLLERKYEIYGYGRDELDITNEDQCKLRINEIKPDVVVHCAAYTAVDLAEGDKDSAYKINAFGTRNLVVPTEAIGAKFCYLSTDYVFDGLAKEPYNEFDNTNPQNIYGKSKRAGELLVQSLSSKFFIVRTSWIFGLQGSNFVKTMINISSRENTVRVVNDQIGSPTYTVDLVRFLAQLIITNKYGIYHVSNTGNCSWYELACAIFEELGISIEVEPCTTDDFPKLAPRPKYSVMDHSFVRINGFEELPHWRTALRSFIQELRE</sequence>
<dbReference type="UniPathway" id="UPA00124"/>
<dbReference type="GO" id="GO:0005829">
    <property type="term" value="C:cytosol"/>
    <property type="evidence" value="ECO:0007669"/>
    <property type="project" value="TreeGrafter"/>
</dbReference>
<dbReference type="NCBIfam" id="TIGR01214">
    <property type="entry name" value="rmlD"/>
    <property type="match status" value="1"/>
</dbReference>
<organism evidence="4 5">
    <name type="scientific">Paenibacillus ginsengarvi</name>
    <dbReference type="NCBI Taxonomy" id="400777"/>
    <lineage>
        <taxon>Bacteria</taxon>
        <taxon>Bacillati</taxon>
        <taxon>Bacillota</taxon>
        <taxon>Bacilli</taxon>
        <taxon>Bacillales</taxon>
        <taxon>Paenibacillaceae</taxon>
        <taxon>Paenibacillus</taxon>
    </lineage>
</organism>
<dbReference type="Gene3D" id="3.90.25.10">
    <property type="entry name" value="UDP-galactose 4-epimerase, domain 1"/>
    <property type="match status" value="1"/>
</dbReference>
<comment type="function">
    <text evidence="2">Catalyzes the reduction of dTDP-6-deoxy-L-lyxo-4-hexulose to yield dTDP-L-rhamnose.</text>
</comment>
<evidence type="ECO:0000313" key="4">
    <source>
        <dbReference type="EMBL" id="RKN82177.1"/>
    </source>
</evidence>
<dbReference type="FunFam" id="3.40.50.720:FF:000159">
    <property type="entry name" value="dTDP-4-dehydrorhamnose reductase"/>
    <property type="match status" value="1"/>
</dbReference>
<comment type="pathway">
    <text evidence="2">Carbohydrate biosynthesis; dTDP-L-rhamnose biosynthesis.</text>
</comment>
<evidence type="ECO:0000256" key="2">
    <source>
        <dbReference type="RuleBase" id="RU364082"/>
    </source>
</evidence>
<dbReference type="GO" id="GO:0008831">
    <property type="term" value="F:dTDP-4-dehydrorhamnose reductase activity"/>
    <property type="evidence" value="ECO:0007669"/>
    <property type="project" value="UniProtKB-EC"/>
</dbReference>
<keyword evidence="2" id="KW-0521">NADP</keyword>
<keyword evidence="2 4" id="KW-0560">Oxidoreductase</keyword>
<accession>A0A3B0CEQ2</accession>
<evidence type="ECO:0000259" key="3">
    <source>
        <dbReference type="Pfam" id="PF04321"/>
    </source>
</evidence>
<dbReference type="PANTHER" id="PTHR10491">
    <property type="entry name" value="DTDP-4-DEHYDRORHAMNOSE REDUCTASE"/>
    <property type="match status" value="1"/>
</dbReference>
<name>A0A3B0CEQ2_9BACL</name>
<dbReference type="OrthoDB" id="9803892at2"/>
<gene>
    <name evidence="4" type="primary">rfbD</name>
    <name evidence="4" type="ORF">D7M11_17675</name>
</gene>
<dbReference type="SUPFAM" id="SSF51735">
    <property type="entry name" value="NAD(P)-binding Rossmann-fold domains"/>
    <property type="match status" value="1"/>
</dbReference>
<proteinExistence type="inferred from homology"/>
<comment type="similarity">
    <text evidence="1 2">Belongs to the dTDP-4-dehydrorhamnose reductase family.</text>
</comment>
<dbReference type="InterPro" id="IPR029903">
    <property type="entry name" value="RmlD-like-bd"/>
</dbReference>
<dbReference type="CDD" id="cd05254">
    <property type="entry name" value="dTDP_HR_like_SDR_e"/>
    <property type="match status" value="1"/>
</dbReference>
<dbReference type="InterPro" id="IPR005913">
    <property type="entry name" value="dTDP_dehydrorham_reduct"/>
</dbReference>
<evidence type="ECO:0000313" key="5">
    <source>
        <dbReference type="Proteomes" id="UP000282311"/>
    </source>
</evidence>
<dbReference type="EMBL" id="RBAH01000012">
    <property type="protein sequence ID" value="RKN82177.1"/>
    <property type="molecule type" value="Genomic_DNA"/>
</dbReference>
<dbReference type="RefSeq" id="WP_120748560.1">
    <property type="nucleotide sequence ID" value="NZ_RBAH01000012.1"/>
</dbReference>
<dbReference type="Gene3D" id="3.40.50.720">
    <property type="entry name" value="NAD(P)-binding Rossmann-like Domain"/>
    <property type="match status" value="1"/>
</dbReference>
<comment type="caution">
    <text evidence="4">The sequence shown here is derived from an EMBL/GenBank/DDBJ whole genome shotgun (WGS) entry which is preliminary data.</text>
</comment>